<dbReference type="EMBL" id="CM000765">
    <property type="protein sequence ID" value="OQU82096.1"/>
    <property type="molecule type" value="Genomic_DNA"/>
</dbReference>
<feature type="domain" description="PHD-type zinc finger plants" evidence="4">
    <location>
        <begin position="72"/>
        <end position="118"/>
    </location>
</feature>
<keyword evidence="1" id="KW-0479">Metal-binding</keyword>
<dbReference type="Gramene" id="OQU82096">
    <property type="protein sequence ID" value="OQU82096"/>
    <property type="gene ID" value="SORBI_3006G171050"/>
</dbReference>
<name>A0A1Z5RFD5_SORBI</name>
<dbReference type="InterPro" id="IPR056874">
    <property type="entry name" value="PHD_dom_pln"/>
</dbReference>
<protein>
    <recommendedName>
        <fullName evidence="4">PHD-type zinc finger plants domain-containing protein</fullName>
    </recommendedName>
</protein>
<dbReference type="SUPFAM" id="SSF57903">
    <property type="entry name" value="FYVE/PHD zinc finger"/>
    <property type="match status" value="1"/>
</dbReference>
<feature type="compositionally biased region" description="Gly residues" evidence="3">
    <location>
        <begin position="159"/>
        <end position="178"/>
    </location>
</feature>
<dbReference type="ExpressionAtlas" id="A0A1Z5RFD5">
    <property type="expression patterns" value="baseline"/>
</dbReference>
<feature type="compositionally biased region" description="Polar residues" evidence="3">
    <location>
        <begin position="131"/>
        <end position="143"/>
    </location>
</feature>
<reference evidence="5 6" key="1">
    <citation type="journal article" date="2009" name="Nature">
        <title>The Sorghum bicolor genome and the diversification of grasses.</title>
        <authorList>
            <person name="Paterson A.H."/>
            <person name="Bowers J.E."/>
            <person name="Bruggmann R."/>
            <person name="Dubchak I."/>
            <person name="Grimwood J."/>
            <person name="Gundlach H."/>
            <person name="Haberer G."/>
            <person name="Hellsten U."/>
            <person name="Mitros T."/>
            <person name="Poliakov A."/>
            <person name="Schmutz J."/>
            <person name="Spannagl M."/>
            <person name="Tang H."/>
            <person name="Wang X."/>
            <person name="Wicker T."/>
            <person name="Bharti A.K."/>
            <person name="Chapman J."/>
            <person name="Feltus F.A."/>
            <person name="Gowik U."/>
            <person name="Grigoriev I.V."/>
            <person name="Lyons E."/>
            <person name="Maher C.A."/>
            <person name="Martis M."/>
            <person name="Narechania A."/>
            <person name="Otillar R.P."/>
            <person name="Penning B.W."/>
            <person name="Salamov A.A."/>
            <person name="Wang Y."/>
            <person name="Zhang L."/>
            <person name="Carpita N.C."/>
            <person name="Freeling M."/>
            <person name="Gingle A.R."/>
            <person name="Hash C.T."/>
            <person name="Keller B."/>
            <person name="Klein P."/>
            <person name="Kresovich S."/>
            <person name="McCann M.C."/>
            <person name="Ming R."/>
            <person name="Peterson D.G."/>
            <person name="Mehboob-ur-Rahman"/>
            <person name="Ware D."/>
            <person name="Westhoff P."/>
            <person name="Mayer K.F."/>
            <person name="Messing J."/>
            <person name="Rokhsar D.S."/>
        </authorList>
    </citation>
    <scope>NUCLEOTIDE SEQUENCE [LARGE SCALE GENOMIC DNA]</scope>
    <source>
        <strain evidence="6">cv. BTx623</strain>
    </source>
</reference>
<dbReference type="PANTHER" id="PTHR33779">
    <property type="entry name" value="EXPRESSED PROTEIN"/>
    <property type="match status" value="1"/>
</dbReference>
<gene>
    <name evidence="5" type="ORF">SORBI_3006G171050</name>
</gene>
<dbReference type="InParanoid" id="A0A1Z5RFD5"/>
<accession>A0A1Z5RFD5</accession>
<dbReference type="STRING" id="4558.A0A1Z5RFD5"/>
<keyword evidence="6" id="KW-1185">Reference proteome</keyword>
<evidence type="ECO:0000313" key="6">
    <source>
        <dbReference type="Proteomes" id="UP000000768"/>
    </source>
</evidence>
<dbReference type="InterPro" id="IPR011011">
    <property type="entry name" value="Znf_FYVE_PHD"/>
</dbReference>
<evidence type="ECO:0000313" key="5">
    <source>
        <dbReference type="EMBL" id="OQU82096.1"/>
    </source>
</evidence>
<sequence length="208" mass="21891">MHVRVPIPRSALALPYLTQTLHPPRPPSCLSTTISHYYHTLQFPFRFSHPHHHSPPRLCPTMAGTAAATVCSMCGDVGFPEKLFRCARCRHRFQHSYCTNYYGDSAPASAGSGMCDWCLSDVVAGGKARWSVSSPAGGTKQQHATAGSQESSSTTTSSGGSGSGSGRGAGGKGAGGGDHQAEAAGPGRRATTRATGRRYKLLKDVLCE</sequence>
<organism evidence="5 6">
    <name type="scientific">Sorghum bicolor</name>
    <name type="common">Sorghum</name>
    <name type="synonym">Sorghum vulgare</name>
    <dbReference type="NCBI Taxonomy" id="4558"/>
    <lineage>
        <taxon>Eukaryota</taxon>
        <taxon>Viridiplantae</taxon>
        <taxon>Streptophyta</taxon>
        <taxon>Embryophyta</taxon>
        <taxon>Tracheophyta</taxon>
        <taxon>Spermatophyta</taxon>
        <taxon>Magnoliopsida</taxon>
        <taxon>Liliopsida</taxon>
        <taxon>Poales</taxon>
        <taxon>Poaceae</taxon>
        <taxon>PACMAD clade</taxon>
        <taxon>Panicoideae</taxon>
        <taxon>Andropogonodae</taxon>
        <taxon>Andropogoneae</taxon>
        <taxon>Sorghinae</taxon>
        <taxon>Sorghum</taxon>
    </lineage>
</organism>
<keyword evidence="1" id="KW-0863">Zinc-finger</keyword>
<proteinExistence type="predicted"/>
<feature type="region of interest" description="Disordered" evidence="3">
    <location>
        <begin position="130"/>
        <end position="196"/>
    </location>
</feature>
<feature type="compositionally biased region" description="Low complexity" evidence="3">
    <location>
        <begin position="144"/>
        <end position="158"/>
    </location>
</feature>
<dbReference type="FunCoup" id="A0A1Z5RFD5">
    <property type="interactions" value="1481"/>
</dbReference>
<feature type="compositionally biased region" description="Low complexity" evidence="3">
    <location>
        <begin position="182"/>
        <end position="194"/>
    </location>
</feature>
<dbReference type="AlphaFoldDB" id="A0A1Z5RFD5"/>
<evidence type="ECO:0000256" key="2">
    <source>
        <dbReference type="ARBA" id="ARBA00022833"/>
    </source>
</evidence>
<evidence type="ECO:0000256" key="3">
    <source>
        <dbReference type="SAM" id="MobiDB-lite"/>
    </source>
</evidence>
<evidence type="ECO:0000256" key="1">
    <source>
        <dbReference type="ARBA" id="ARBA00022771"/>
    </source>
</evidence>
<keyword evidence="2" id="KW-0862">Zinc</keyword>
<evidence type="ECO:0000259" key="4">
    <source>
        <dbReference type="Pfam" id="PF25054"/>
    </source>
</evidence>
<dbReference type="GO" id="GO:0008270">
    <property type="term" value="F:zinc ion binding"/>
    <property type="evidence" value="ECO:0007669"/>
    <property type="project" value="UniProtKB-KW"/>
</dbReference>
<dbReference type="Proteomes" id="UP000000768">
    <property type="component" value="Chromosome 6"/>
</dbReference>
<reference evidence="6" key="2">
    <citation type="journal article" date="2018" name="Plant J.">
        <title>The Sorghum bicolor reference genome: improved assembly, gene annotations, a transcriptome atlas, and signatures of genome organization.</title>
        <authorList>
            <person name="McCormick R.F."/>
            <person name="Truong S.K."/>
            <person name="Sreedasyam A."/>
            <person name="Jenkins J."/>
            <person name="Shu S."/>
            <person name="Sims D."/>
            <person name="Kennedy M."/>
            <person name="Amirebrahimi M."/>
            <person name="Weers B.D."/>
            <person name="McKinley B."/>
            <person name="Mattison A."/>
            <person name="Morishige D.T."/>
            <person name="Grimwood J."/>
            <person name="Schmutz J."/>
            <person name="Mullet J.E."/>
        </authorList>
    </citation>
    <scope>NUCLEOTIDE SEQUENCE [LARGE SCALE GENOMIC DNA]</scope>
    <source>
        <strain evidence="6">cv. BTx623</strain>
    </source>
</reference>
<dbReference type="PANTHER" id="PTHR33779:SF11">
    <property type="entry name" value="OS04G0551600 PROTEIN"/>
    <property type="match status" value="1"/>
</dbReference>
<dbReference type="Pfam" id="PF25054">
    <property type="entry name" value="PHD_pln"/>
    <property type="match status" value="1"/>
</dbReference>